<evidence type="ECO:0000313" key="10">
    <source>
        <dbReference type="Proteomes" id="UP000289886"/>
    </source>
</evidence>
<accession>A0A444UP66</accession>
<dbReference type="Pfam" id="PF00657">
    <property type="entry name" value="Lipase_GDSL"/>
    <property type="match status" value="1"/>
</dbReference>
<proteinExistence type="inferred from homology"/>
<dbReference type="InterPro" id="IPR021718">
    <property type="entry name" value="CPSF73-100_C"/>
</dbReference>
<dbReference type="FunFam" id="3.40.50.1110:FF:000002">
    <property type="entry name" value="isoamyl acetate-hydrolyzing esterase 1 homolog"/>
    <property type="match status" value="1"/>
</dbReference>
<evidence type="ECO:0000256" key="3">
    <source>
        <dbReference type="ARBA" id="ARBA00022801"/>
    </source>
</evidence>
<dbReference type="Gene3D" id="3.40.50.1110">
    <property type="entry name" value="SGNH hydrolase"/>
    <property type="match status" value="1"/>
</dbReference>
<dbReference type="GO" id="GO:0005634">
    <property type="term" value="C:nucleus"/>
    <property type="evidence" value="ECO:0007669"/>
    <property type="project" value="UniProtKB-SubCell"/>
</dbReference>
<dbReference type="Proteomes" id="UP000289886">
    <property type="component" value="Unassembled WGS sequence"/>
</dbReference>
<keyword evidence="3" id="KW-0378">Hydrolase</keyword>
<keyword evidence="10" id="KW-1185">Reference proteome</keyword>
<protein>
    <recommendedName>
        <fullName evidence="7">Isoamyl acetate-hydrolyzing esterase 1 homolog</fullName>
    </recommendedName>
</protein>
<dbReference type="InterPro" id="IPR036514">
    <property type="entry name" value="SGNH_hydro_sf"/>
</dbReference>
<dbReference type="CDD" id="cd01838">
    <property type="entry name" value="Isoamyl_acetate_hydrolase_like"/>
    <property type="match status" value="1"/>
</dbReference>
<dbReference type="EMBL" id="SCEB01214149">
    <property type="protein sequence ID" value="RXM36965.1"/>
    <property type="molecule type" value="Genomic_DNA"/>
</dbReference>
<dbReference type="Pfam" id="PF11718">
    <property type="entry name" value="CPSF73-100_C"/>
    <property type="match status" value="1"/>
</dbReference>
<comment type="caution">
    <text evidence="9">The sequence shown here is derived from an EMBL/GenBank/DDBJ whole genome shotgun (WGS) entry which is preliminary data.</text>
</comment>
<keyword evidence="2" id="KW-0507">mRNA processing</keyword>
<evidence type="ECO:0000313" key="9">
    <source>
        <dbReference type="EMBL" id="RXM36965.1"/>
    </source>
</evidence>
<name>A0A444UP66_ACIRT</name>
<gene>
    <name evidence="9" type="ORF">EOD39_11333</name>
</gene>
<dbReference type="SMART" id="SM01098">
    <property type="entry name" value="CPSF73-100_C"/>
    <property type="match status" value="1"/>
</dbReference>
<comment type="subcellular location">
    <subcellularLocation>
        <location evidence="1">Nucleus</location>
    </subcellularLocation>
</comment>
<sequence length="360" mass="40366">MGSLADKKSEQGQRVSGILVKRNFNYHIVTPSDLSNYTELSMSTVKQTQAIPFTGPFTLLESQLRNIAGNIEEIENHDRPALKVFKNITLVQEPGMVVLEWIANPLNDMYADAVTTVVLEVQSNPKAQKAMANTKQDRVDMETYQKRLEVMLQKCDVINRGLSGYNSEWAKIILPRVINRENMDTQNIAAVTIFFGANDCALKEKNPQQHIPIEEYALNLKSMVQYLKTVSIPEEKVILITSPPLDEAAWEKECIVKGCALNRLNAVAGQYAQACVQVAAECGTEVLDLWTLMQKNGQEFSSYLSDGLHLSDKGNEFVALHLWRLLEKRVASLPLILPYWADVDPLSPETSLLKDSGQEK</sequence>
<evidence type="ECO:0000256" key="4">
    <source>
        <dbReference type="ARBA" id="ARBA00023242"/>
    </source>
</evidence>
<dbReference type="GO" id="GO:0006397">
    <property type="term" value="P:mRNA processing"/>
    <property type="evidence" value="ECO:0007669"/>
    <property type="project" value="UniProtKB-KW"/>
</dbReference>
<evidence type="ECO:0000256" key="6">
    <source>
        <dbReference type="ARBA" id="ARBA00025755"/>
    </source>
</evidence>
<evidence type="ECO:0000256" key="5">
    <source>
        <dbReference type="ARBA" id="ARBA00024673"/>
    </source>
</evidence>
<feature type="domain" description="Pre-mRNA 3'-end-processing endonuclease polyadenylation factor C-term" evidence="8">
    <location>
        <begin position="11"/>
        <end position="224"/>
    </location>
</feature>
<comment type="similarity">
    <text evidence="6">Belongs to the 'GDSL' lipolytic enzyme family. IAH1 subfamily.</text>
</comment>
<dbReference type="AlphaFoldDB" id="A0A444UP66"/>
<dbReference type="GO" id="GO:0003847">
    <property type="term" value="F:1-alkyl-2-acetylglycerophosphocholine esterase activity"/>
    <property type="evidence" value="ECO:0007669"/>
    <property type="project" value="UniProtKB-EC"/>
</dbReference>
<comment type="function">
    <text evidence="5">Probable lipase.</text>
</comment>
<dbReference type="PANTHER" id="PTHR14209:SF19">
    <property type="entry name" value="ISOAMYL ACETATE-HYDROLYZING ESTERASE 1 HOMOLOG"/>
    <property type="match status" value="1"/>
</dbReference>
<dbReference type="InterPro" id="IPR045136">
    <property type="entry name" value="Iah1-like"/>
</dbReference>
<evidence type="ECO:0000256" key="7">
    <source>
        <dbReference type="ARBA" id="ARBA00026152"/>
    </source>
</evidence>
<dbReference type="SUPFAM" id="SSF52266">
    <property type="entry name" value="SGNH hydrolase"/>
    <property type="match status" value="1"/>
</dbReference>
<evidence type="ECO:0000256" key="2">
    <source>
        <dbReference type="ARBA" id="ARBA00022664"/>
    </source>
</evidence>
<reference evidence="9 10" key="1">
    <citation type="submission" date="2019-01" db="EMBL/GenBank/DDBJ databases">
        <title>Draft Genome and Complete Hox-Cluster Characterization of the Sterlet Sturgeon (Acipenser ruthenus).</title>
        <authorList>
            <person name="Wei Q."/>
        </authorList>
    </citation>
    <scope>NUCLEOTIDE SEQUENCE [LARGE SCALE GENOMIC DNA]</scope>
    <source>
        <strain evidence="9">WHYD16114868_AA</strain>
        <tissue evidence="9">Blood</tissue>
    </source>
</reference>
<dbReference type="PANTHER" id="PTHR14209">
    <property type="entry name" value="ISOAMYL ACETATE-HYDROLYZING ESTERASE 1"/>
    <property type="match status" value="1"/>
</dbReference>
<organism evidence="9 10">
    <name type="scientific">Acipenser ruthenus</name>
    <name type="common">Sterlet sturgeon</name>
    <dbReference type="NCBI Taxonomy" id="7906"/>
    <lineage>
        <taxon>Eukaryota</taxon>
        <taxon>Metazoa</taxon>
        <taxon>Chordata</taxon>
        <taxon>Craniata</taxon>
        <taxon>Vertebrata</taxon>
        <taxon>Euteleostomi</taxon>
        <taxon>Actinopterygii</taxon>
        <taxon>Chondrostei</taxon>
        <taxon>Acipenseriformes</taxon>
        <taxon>Acipenseridae</taxon>
        <taxon>Acipenser</taxon>
    </lineage>
</organism>
<dbReference type="InterPro" id="IPR001087">
    <property type="entry name" value="GDSL"/>
</dbReference>
<keyword evidence="4" id="KW-0539">Nucleus</keyword>
<evidence type="ECO:0000256" key="1">
    <source>
        <dbReference type="ARBA" id="ARBA00004123"/>
    </source>
</evidence>
<evidence type="ECO:0000259" key="8">
    <source>
        <dbReference type="SMART" id="SM01098"/>
    </source>
</evidence>